<dbReference type="Gene3D" id="3.40.1000.30">
    <property type="match status" value="1"/>
</dbReference>
<name>A0A7R9M5B3_9ACAR</name>
<dbReference type="Pfam" id="PF11566">
    <property type="entry name" value="PI31_Prot_N"/>
    <property type="match status" value="1"/>
</dbReference>
<dbReference type="AlphaFoldDB" id="A0A7R9M5B3"/>
<dbReference type="InterPro" id="IPR045128">
    <property type="entry name" value="PI31-like"/>
</dbReference>
<evidence type="ECO:0000259" key="5">
    <source>
        <dbReference type="Pfam" id="PF11566"/>
    </source>
</evidence>
<dbReference type="GO" id="GO:0000502">
    <property type="term" value="C:proteasome complex"/>
    <property type="evidence" value="ECO:0007669"/>
    <property type="project" value="UniProtKB-KW"/>
</dbReference>
<proteinExistence type="inferred from homology"/>
<feature type="non-terminal residue" evidence="6">
    <location>
        <position position="1"/>
    </location>
</feature>
<evidence type="ECO:0000313" key="6">
    <source>
        <dbReference type="EMBL" id="CAD7653754.1"/>
    </source>
</evidence>
<dbReference type="OrthoDB" id="68090at2759"/>
<accession>A0A7R9M5B3</accession>
<gene>
    <name evidence="6" type="ORF">ONB1V03_LOCUS10407</name>
</gene>
<feature type="domain" description="PI31 proteasome regulator N-terminal" evidence="5">
    <location>
        <begin position="12"/>
        <end position="150"/>
    </location>
</feature>
<dbReference type="GO" id="GO:0043161">
    <property type="term" value="P:proteasome-mediated ubiquitin-dependent protein catabolic process"/>
    <property type="evidence" value="ECO:0007669"/>
    <property type="project" value="InterPro"/>
</dbReference>
<reference evidence="6" key="1">
    <citation type="submission" date="2020-11" db="EMBL/GenBank/DDBJ databases">
        <authorList>
            <person name="Tran Van P."/>
        </authorList>
    </citation>
    <scope>NUCLEOTIDE SEQUENCE</scope>
</reference>
<evidence type="ECO:0000256" key="2">
    <source>
        <dbReference type="ARBA" id="ARBA00015575"/>
    </source>
</evidence>
<dbReference type="GO" id="GO:0070628">
    <property type="term" value="F:proteasome binding"/>
    <property type="evidence" value="ECO:0007669"/>
    <property type="project" value="InterPro"/>
</dbReference>
<feature type="region of interest" description="Disordered" evidence="4">
    <location>
        <begin position="150"/>
        <end position="180"/>
    </location>
</feature>
<feature type="compositionally biased region" description="Basic and acidic residues" evidence="4">
    <location>
        <begin position="158"/>
        <end position="172"/>
    </location>
</feature>
<dbReference type="PANTHER" id="PTHR13266">
    <property type="entry name" value="PROTEASOME INHIBITOR"/>
    <property type="match status" value="1"/>
</dbReference>
<sequence length="209" mass="22873">MAGFEVFYQTIRADLTSKNDLLVGCVHFQCIQRGLVGVGVGEQFTETDESSAGSQLMTNGWNQSQDTYVLRYINAKTKQKLLIKCVKVSDILIVSALIVSADSNGSSVTLQTNDYIADDYKTFGNAFVSGSVDSIAKKLDEEVFDKLWPKPTTATDESSLREPTRQRHDPLREPMPAYGPNYGGGLGYDPMYGGAQWPPPYGGADLDPL</sequence>
<organism evidence="6">
    <name type="scientific">Oppiella nova</name>
    <dbReference type="NCBI Taxonomy" id="334625"/>
    <lineage>
        <taxon>Eukaryota</taxon>
        <taxon>Metazoa</taxon>
        <taxon>Ecdysozoa</taxon>
        <taxon>Arthropoda</taxon>
        <taxon>Chelicerata</taxon>
        <taxon>Arachnida</taxon>
        <taxon>Acari</taxon>
        <taxon>Acariformes</taxon>
        <taxon>Sarcoptiformes</taxon>
        <taxon>Oribatida</taxon>
        <taxon>Brachypylina</taxon>
        <taxon>Oppioidea</taxon>
        <taxon>Oppiidae</taxon>
        <taxon>Oppiella</taxon>
    </lineage>
</organism>
<evidence type="ECO:0000256" key="1">
    <source>
        <dbReference type="ARBA" id="ARBA00006405"/>
    </source>
</evidence>
<evidence type="ECO:0000313" key="7">
    <source>
        <dbReference type="Proteomes" id="UP000728032"/>
    </source>
</evidence>
<keyword evidence="7" id="KW-1185">Reference proteome</keyword>
<dbReference type="Proteomes" id="UP000728032">
    <property type="component" value="Unassembled WGS sequence"/>
</dbReference>
<dbReference type="EMBL" id="OC921881">
    <property type="protein sequence ID" value="CAD7653754.1"/>
    <property type="molecule type" value="Genomic_DNA"/>
</dbReference>
<dbReference type="EMBL" id="CAJPVJ010007056">
    <property type="protein sequence ID" value="CAG2170941.1"/>
    <property type="molecule type" value="Genomic_DNA"/>
</dbReference>
<evidence type="ECO:0000256" key="3">
    <source>
        <dbReference type="ARBA" id="ARBA00022942"/>
    </source>
</evidence>
<dbReference type="GO" id="GO:0004866">
    <property type="term" value="F:endopeptidase inhibitor activity"/>
    <property type="evidence" value="ECO:0007669"/>
    <property type="project" value="InterPro"/>
</dbReference>
<dbReference type="PANTHER" id="PTHR13266:SF1">
    <property type="entry name" value="PROTEASOME INHIBITOR PI31 SUBUNIT"/>
    <property type="match status" value="1"/>
</dbReference>
<protein>
    <recommendedName>
        <fullName evidence="2">Proteasome inhibitor PI31 subunit</fullName>
    </recommendedName>
</protein>
<keyword evidence="3" id="KW-0647">Proteasome</keyword>
<evidence type="ECO:0000256" key="4">
    <source>
        <dbReference type="SAM" id="MobiDB-lite"/>
    </source>
</evidence>
<comment type="similarity">
    <text evidence="1">Belongs to the proteasome inhibitor PI31 family.</text>
</comment>
<dbReference type="InterPro" id="IPR021625">
    <property type="entry name" value="PI31_Prot_N"/>
</dbReference>